<reference evidence="1 2" key="1">
    <citation type="submission" date="2020-02" db="EMBL/GenBank/DDBJ databases">
        <title>Draft genome sequence of two Spirosoma agri KCTC 52727 and Spirosoma terrae KCTC 52035.</title>
        <authorList>
            <person name="Rojas J."/>
            <person name="Ambika Manirajan B."/>
            <person name="Suarez C."/>
            <person name="Ratering S."/>
            <person name="Schnell S."/>
        </authorList>
    </citation>
    <scope>NUCLEOTIDE SEQUENCE [LARGE SCALE GENOMIC DNA]</scope>
    <source>
        <strain evidence="1 2">KCTC 52035</strain>
    </source>
</reference>
<sequence>MAGRLPTQVGGWKPVREGLARLSALASPTLFGIFADGHLIGEQVADKNRWPVYQHSIDRATDSVTSNFPGYLPVYKQRTDKQPP</sequence>
<comment type="caution">
    <text evidence="1">The sequence shown here is derived from an EMBL/GenBank/DDBJ whole genome shotgun (WGS) entry which is preliminary data.</text>
</comment>
<gene>
    <name evidence="1" type="ORF">GK108_30805</name>
</gene>
<accession>A0A6L9LQQ2</accession>
<evidence type="ECO:0000313" key="1">
    <source>
        <dbReference type="EMBL" id="NDU99309.1"/>
    </source>
</evidence>
<protein>
    <submittedName>
        <fullName evidence="1">Uncharacterized protein</fullName>
    </submittedName>
</protein>
<evidence type="ECO:0000313" key="2">
    <source>
        <dbReference type="Proteomes" id="UP000474175"/>
    </source>
</evidence>
<dbReference type="RefSeq" id="WP_163955441.1">
    <property type="nucleotide sequence ID" value="NZ_JAAFZH010000031.1"/>
</dbReference>
<dbReference type="AlphaFoldDB" id="A0A6L9LQQ2"/>
<proteinExistence type="predicted"/>
<dbReference type="Proteomes" id="UP000474175">
    <property type="component" value="Unassembled WGS sequence"/>
</dbReference>
<dbReference type="EMBL" id="JAAFZH010000031">
    <property type="protein sequence ID" value="NDU99309.1"/>
    <property type="molecule type" value="Genomic_DNA"/>
</dbReference>
<name>A0A6L9LQQ2_9BACT</name>
<keyword evidence="2" id="KW-1185">Reference proteome</keyword>
<organism evidence="1 2">
    <name type="scientific">Spirosoma terrae</name>
    <dbReference type="NCBI Taxonomy" id="1968276"/>
    <lineage>
        <taxon>Bacteria</taxon>
        <taxon>Pseudomonadati</taxon>
        <taxon>Bacteroidota</taxon>
        <taxon>Cytophagia</taxon>
        <taxon>Cytophagales</taxon>
        <taxon>Cytophagaceae</taxon>
        <taxon>Spirosoma</taxon>
    </lineage>
</organism>